<evidence type="ECO:0000256" key="13">
    <source>
        <dbReference type="ARBA" id="ARBA00042156"/>
    </source>
</evidence>
<dbReference type="Proteomes" id="UP000218332">
    <property type="component" value="Unassembled WGS sequence"/>
</dbReference>
<evidence type="ECO:0000256" key="10">
    <source>
        <dbReference type="ARBA" id="ARBA00023204"/>
    </source>
</evidence>
<dbReference type="PROSITE" id="PS00211">
    <property type="entry name" value="ABC_TRANSPORTER_1"/>
    <property type="match status" value="1"/>
</dbReference>
<evidence type="ECO:0000256" key="12">
    <source>
        <dbReference type="ARBA" id="ARBA00039316"/>
    </source>
</evidence>
<keyword evidence="5" id="KW-0227">DNA damage</keyword>
<dbReference type="GO" id="GO:0003677">
    <property type="term" value="F:DNA binding"/>
    <property type="evidence" value="ECO:0007669"/>
    <property type="project" value="UniProtKB-KW"/>
</dbReference>
<dbReference type="Gene3D" id="1.20.1580.10">
    <property type="entry name" value="ABC transporter ATPase like domain"/>
    <property type="match status" value="1"/>
</dbReference>
<dbReference type="GO" id="GO:0016887">
    <property type="term" value="F:ATP hydrolysis activity"/>
    <property type="evidence" value="ECO:0007669"/>
    <property type="project" value="InterPro"/>
</dbReference>
<gene>
    <name evidence="14" type="ORF">CF392_15715</name>
</gene>
<sequence length="471" mass="51695">APTLSGGEAQRIRIAAQLGSNLQGVCYILDEPTIGLHPRDNAMLLDTLARLENKGNTILMVEHDEDTIRRAEHVIDLGPGAGVNGGRVVAEGTVEDLMAHPESTTGHCLAHPIRHPMMDDRRTEASEHRLEVRKTSLHNLRGVNVSVPLERLVCVTGVSGSGKSSLVRGVLHGNLKRLTGAGRNKPRPALEGCEALDGWESLDRVLEVDQTPIGKTPRSCPATYVGFWDAIRKLFAGTQEARLRGYNAGRFSFNTKEGRCPECDGQGMKRIEMNFLPDVSVPCEVCHGDRFTPETLAVTYGGKHIGDVLKMSVDEGVDFFRAHPKIHHALELMRDVGLGYLTLGQPSPTLSGGEAQRLKLVTELAKARPDSRRQRQLHTLYILDEPTVGLHMADVERLIRVLHRLVDAGHSVVLIEHNLDIIAEADWLIDMGPEGGDAGGRVVTEGPPEKVVRTRRKSETARVLKDFLRGR</sequence>
<evidence type="ECO:0000256" key="2">
    <source>
        <dbReference type="ARBA" id="ARBA00022490"/>
    </source>
</evidence>
<evidence type="ECO:0000256" key="6">
    <source>
        <dbReference type="ARBA" id="ARBA00022769"/>
    </source>
</evidence>
<dbReference type="GO" id="GO:0005524">
    <property type="term" value="F:ATP binding"/>
    <property type="evidence" value="ECO:0007669"/>
    <property type="project" value="UniProtKB-KW"/>
</dbReference>
<dbReference type="InterPro" id="IPR027417">
    <property type="entry name" value="P-loop_NTPase"/>
</dbReference>
<dbReference type="GO" id="GO:0004518">
    <property type="term" value="F:nuclease activity"/>
    <property type="evidence" value="ECO:0007669"/>
    <property type="project" value="UniProtKB-KW"/>
</dbReference>
<keyword evidence="2" id="KW-0963">Cytoplasm</keyword>
<accession>A0A2A2HZ56</accession>
<evidence type="ECO:0000256" key="11">
    <source>
        <dbReference type="ARBA" id="ARBA00038000"/>
    </source>
</evidence>
<evidence type="ECO:0000256" key="5">
    <source>
        <dbReference type="ARBA" id="ARBA00022763"/>
    </source>
</evidence>
<evidence type="ECO:0000313" key="15">
    <source>
        <dbReference type="Proteomes" id="UP000218332"/>
    </source>
</evidence>
<evidence type="ECO:0000256" key="9">
    <source>
        <dbReference type="ARBA" id="ARBA00023125"/>
    </source>
</evidence>
<keyword evidence="4" id="KW-0547">Nucleotide-binding</keyword>
<dbReference type="PANTHER" id="PTHR43152">
    <property type="entry name" value="UVRABC SYSTEM PROTEIN A"/>
    <property type="match status" value="1"/>
</dbReference>
<dbReference type="InterPro" id="IPR017871">
    <property type="entry name" value="ABC_transporter-like_CS"/>
</dbReference>
<evidence type="ECO:0000256" key="8">
    <source>
        <dbReference type="ARBA" id="ARBA00022881"/>
    </source>
</evidence>
<keyword evidence="7" id="KW-0067">ATP-binding</keyword>
<evidence type="ECO:0000313" key="14">
    <source>
        <dbReference type="EMBL" id="PAV24542.1"/>
    </source>
</evidence>
<keyword evidence="9" id="KW-0238">DNA-binding</keyword>
<dbReference type="GO" id="GO:0006281">
    <property type="term" value="P:DNA repair"/>
    <property type="evidence" value="ECO:0007669"/>
    <property type="project" value="UniProtKB-KW"/>
</dbReference>
<name>A0A2A2HZ56_9GAMM</name>
<comment type="similarity">
    <text evidence="11">Belongs to the ABC transporter superfamily. UvrA family.</text>
</comment>
<evidence type="ECO:0000256" key="7">
    <source>
        <dbReference type="ARBA" id="ARBA00022840"/>
    </source>
</evidence>
<reference evidence="14 15" key="1">
    <citation type="submission" date="2017-07" db="EMBL/GenBank/DDBJ databases">
        <title>Tamlnaduibacter salinus (Mi-7) genome sequencing.</title>
        <authorList>
            <person name="Verma A."/>
            <person name="Krishnamurthi S."/>
        </authorList>
    </citation>
    <scope>NUCLEOTIDE SEQUENCE [LARGE SCALE GENOMIC DNA]</scope>
    <source>
        <strain evidence="14 15">Mi-7</strain>
    </source>
</reference>
<dbReference type="AlphaFoldDB" id="A0A2A2HZ56"/>
<keyword evidence="6" id="KW-0228">DNA excision</keyword>
<organism evidence="14 15">
    <name type="scientific">Tamilnaduibacter salinus</name>
    <dbReference type="NCBI Taxonomy" id="1484056"/>
    <lineage>
        <taxon>Bacteria</taxon>
        <taxon>Pseudomonadati</taxon>
        <taxon>Pseudomonadota</taxon>
        <taxon>Gammaproteobacteria</taxon>
        <taxon>Pseudomonadales</taxon>
        <taxon>Marinobacteraceae</taxon>
        <taxon>Tamilnaduibacter</taxon>
    </lineage>
</organism>
<dbReference type="GO" id="GO:0005737">
    <property type="term" value="C:cytoplasm"/>
    <property type="evidence" value="ECO:0007669"/>
    <property type="project" value="UniProtKB-SubCell"/>
</dbReference>
<keyword evidence="10" id="KW-0234">DNA repair</keyword>
<dbReference type="Gene3D" id="3.40.50.300">
    <property type="entry name" value="P-loop containing nucleotide triphosphate hydrolases"/>
    <property type="match status" value="2"/>
</dbReference>
<keyword evidence="15" id="KW-1185">Reference proteome</keyword>
<evidence type="ECO:0000256" key="3">
    <source>
        <dbReference type="ARBA" id="ARBA00022737"/>
    </source>
</evidence>
<dbReference type="EMBL" id="NMPM01000137">
    <property type="protein sequence ID" value="PAV24542.1"/>
    <property type="molecule type" value="Genomic_DNA"/>
</dbReference>
<protein>
    <recommendedName>
        <fullName evidence="12">UvrABC system protein A</fullName>
    </recommendedName>
    <alternativeName>
        <fullName evidence="13">Excinuclease ABC subunit A</fullName>
    </alternativeName>
</protein>
<dbReference type="SUPFAM" id="SSF52540">
    <property type="entry name" value="P-loop containing nucleoside triphosphate hydrolases"/>
    <property type="match status" value="2"/>
</dbReference>
<keyword evidence="8" id="KW-0267">Excision nuclease</keyword>
<dbReference type="PANTHER" id="PTHR43152:SF3">
    <property type="entry name" value="UVRABC SYSTEM PROTEIN A"/>
    <property type="match status" value="1"/>
</dbReference>
<evidence type="ECO:0000256" key="4">
    <source>
        <dbReference type="ARBA" id="ARBA00022741"/>
    </source>
</evidence>
<feature type="non-terminal residue" evidence="14">
    <location>
        <position position="1"/>
    </location>
</feature>
<evidence type="ECO:0000256" key="1">
    <source>
        <dbReference type="ARBA" id="ARBA00004496"/>
    </source>
</evidence>
<comment type="caution">
    <text evidence="14">The sequence shown here is derived from an EMBL/GenBank/DDBJ whole genome shotgun (WGS) entry which is preliminary data.</text>
</comment>
<comment type="subcellular location">
    <subcellularLocation>
        <location evidence="1">Cytoplasm</location>
    </subcellularLocation>
</comment>
<proteinExistence type="inferred from homology"/>
<keyword evidence="3" id="KW-0677">Repeat</keyword>